<dbReference type="GeneID" id="19163315"/>
<evidence type="ECO:0000256" key="1">
    <source>
        <dbReference type="ARBA" id="ARBA00005234"/>
    </source>
</evidence>
<dbReference type="InterPro" id="IPR038765">
    <property type="entry name" value="Papain-like_cys_pep_sf"/>
</dbReference>
<dbReference type="HOGENOM" id="CLU_015732_0_0_1"/>
<feature type="compositionally biased region" description="Polar residues" evidence="5">
    <location>
        <begin position="514"/>
        <end position="527"/>
    </location>
</feature>
<sequence length="968" mass="105991">MADSSSLMDWCPPTPEPVYDPYQGDYMPGGWPFEPAAKSAPTPGTFAVKRPQTGLLPTAKRVCRGLFSLGLTATAVLSQYTHNATLTIVNIPTYYVVRRVQQRQRQERLQRPRRQQRTPPTSLTDSPWQRAAGVNNGSLWEMQPSQEAPSSPAPVPVAAPPQATASALPNIPPPNSRKIIDQFVPFQDMVWQIGATRTTRQVRRPDTRISKRRYQTAPVVRANTRRPARSIDTSSTPIEKRVEEPTTPPTEAATLQTPYPELKPADTTTPSPSSQSQEDADTPREGDSGTSILAVTRSLRSNKRKIEEQGTRESVQMQGASTGKRIQTSGPSVESPKTPTPVIVVQETSSAVSAKAQTPIDTSLLSPPRVKNRKVSTPNSSTRNKAKLPKNPKTPEKQIISNIWSPKSEFSSTCNISPELTLLEALNQAKSPAESDISSTCNVSPELTLLETLNQAKSPAESDISSAYHGTPPDLSQDGRFFNMIMAGGGLFSPERKGNKPIEQVAATEPAVSEPTQVTVSETTSNPVGAMAPEIVQAAAETDLTSHEQQGMAQSTPPEIAQNPAETTPSSDEQRALEEPPSPKSVQDATMSTSDQQPVAIESNKAANAEVNLVSDDQQVPTQSNEAANVISDTNKQSSAPHIEDVGKAEPSKSNPKTPVKKVQFIETPVTPEKESESSERAEITTPEQKLATLTLDDPYTPENPLPKASPHSSEKKHRITRAEAKRLQLLEEARNYGITPLTEEWEKKIQTALRQGHGGFKATDFTRVVPLTQGRGTDNWLNDEVINGYLKLVVAHGRQNDRPTQVPTHHAFVSFFYNNLESKGYDGVRRWASRAKIGGKNLLETEQVFIPINSGMHWTLCVVSGKNKTITHYNSLGGNGRRYVQTVKEWVRQELGAAFKEEEWSLNAVGESPRQQNMDDCGVFTITSARQIMLGLSPMSYGPEQILLQRRRIVAELLNGALLKSSE</sequence>
<feature type="compositionally biased region" description="Basic and acidic residues" evidence="5">
    <location>
        <begin position="642"/>
        <end position="651"/>
    </location>
</feature>
<keyword evidence="4" id="KW-0788">Thiol protease</keyword>
<feature type="region of interest" description="Disordered" evidence="5">
    <location>
        <begin position="507"/>
        <end position="528"/>
    </location>
</feature>
<evidence type="ECO:0000313" key="8">
    <source>
        <dbReference type="Proteomes" id="UP000019484"/>
    </source>
</evidence>
<reference evidence="7 8" key="1">
    <citation type="submission" date="2013-03" db="EMBL/GenBank/DDBJ databases">
        <title>The Genome Sequence of Capronia coronata CBS 617.96.</title>
        <authorList>
            <consortium name="The Broad Institute Genomics Platform"/>
            <person name="Cuomo C."/>
            <person name="de Hoog S."/>
            <person name="Gorbushina A."/>
            <person name="Walker B."/>
            <person name="Young S.K."/>
            <person name="Zeng Q."/>
            <person name="Gargeya S."/>
            <person name="Fitzgerald M."/>
            <person name="Haas B."/>
            <person name="Abouelleil A."/>
            <person name="Allen A.W."/>
            <person name="Alvarado L."/>
            <person name="Arachchi H.M."/>
            <person name="Berlin A.M."/>
            <person name="Chapman S.B."/>
            <person name="Gainer-Dewar J."/>
            <person name="Goldberg J."/>
            <person name="Griggs A."/>
            <person name="Gujja S."/>
            <person name="Hansen M."/>
            <person name="Howarth C."/>
            <person name="Imamovic A."/>
            <person name="Ireland A."/>
            <person name="Larimer J."/>
            <person name="McCowan C."/>
            <person name="Murphy C."/>
            <person name="Pearson M."/>
            <person name="Poon T.W."/>
            <person name="Priest M."/>
            <person name="Roberts A."/>
            <person name="Saif S."/>
            <person name="Shea T."/>
            <person name="Sisk P."/>
            <person name="Sykes S."/>
            <person name="Wortman J."/>
            <person name="Nusbaum C."/>
            <person name="Birren B."/>
        </authorList>
    </citation>
    <scope>NUCLEOTIDE SEQUENCE [LARGE SCALE GENOMIC DNA]</scope>
    <source>
        <strain evidence="7 8">CBS 617.96</strain>
    </source>
</reference>
<keyword evidence="8" id="KW-1185">Reference proteome</keyword>
<gene>
    <name evidence="7" type="ORF">A1O1_08465</name>
</gene>
<dbReference type="eggNOG" id="KOG0778">
    <property type="taxonomic scope" value="Eukaryota"/>
</dbReference>
<dbReference type="PANTHER" id="PTHR12606:SF141">
    <property type="entry name" value="GH15225P-RELATED"/>
    <property type="match status" value="1"/>
</dbReference>
<dbReference type="GO" id="GO:0016929">
    <property type="term" value="F:deSUMOylase activity"/>
    <property type="evidence" value="ECO:0007669"/>
    <property type="project" value="TreeGrafter"/>
</dbReference>
<feature type="compositionally biased region" description="Polar residues" evidence="5">
    <location>
        <begin position="547"/>
        <end position="557"/>
    </location>
</feature>
<feature type="compositionally biased region" description="Polar residues" evidence="5">
    <location>
        <begin position="615"/>
        <end position="640"/>
    </location>
</feature>
<dbReference type="InterPro" id="IPR003653">
    <property type="entry name" value="Peptidase_C48_C"/>
</dbReference>
<dbReference type="RefSeq" id="XP_007727516.1">
    <property type="nucleotide sequence ID" value="XM_007729326.1"/>
</dbReference>
<dbReference type="Gene3D" id="3.40.395.10">
    <property type="entry name" value="Adenoviral Proteinase, Chain A"/>
    <property type="match status" value="1"/>
</dbReference>
<evidence type="ECO:0000256" key="4">
    <source>
        <dbReference type="ARBA" id="ARBA00022807"/>
    </source>
</evidence>
<feature type="compositionally biased region" description="Basic and acidic residues" evidence="5">
    <location>
        <begin position="672"/>
        <end position="683"/>
    </location>
</feature>
<dbReference type="EMBL" id="AMWN01000008">
    <property type="protein sequence ID" value="EXJ80322.1"/>
    <property type="molecule type" value="Genomic_DNA"/>
</dbReference>
<feature type="region of interest" description="Disordered" evidence="5">
    <location>
        <begin position="198"/>
        <end position="397"/>
    </location>
</feature>
<keyword evidence="2" id="KW-0645">Protease</keyword>
<feature type="compositionally biased region" description="Low complexity" evidence="5">
    <location>
        <begin position="267"/>
        <end position="277"/>
    </location>
</feature>
<keyword evidence="3" id="KW-0378">Hydrolase</keyword>
<feature type="compositionally biased region" description="Polar residues" evidence="5">
    <location>
        <begin position="584"/>
        <end position="597"/>
    </location>
</feature>
<dbReference type="Pfam" id="PF02902">
    <property type="entry name" value="Peptidase_C48"/>
    <property type="match status" value="1"/>
</dbReference>
<organism evidence="7 8">
    <name type="scientific">Capronia coronata CBS 617.96</name>
    <dbReference type="NCBI Taxonomy" id="1182541"/>
    <lineage>
        <taxon>Eukaryota</taxon>
        <taxon>Fungi</taxon>
        <taxon>Dikarya</taxon>
        <taxon>Ascomycota</taxon>
        <taxon>Pezizomycotina</taxon>
        <taxon>Eurotiomycetes</taxon>
        <taxon>Chaetothyriomycetidae</taxon>
        <taxon>Chaetothyriales</taxon>
        <taxon>Herpotrichiellaceae</taxon>
        <taxon>Capronia</taxon>
    </lineage>
</organism>
<evidence type="ECO:0000313" key="7">
    <source>
        <dbReference type="EMBL" id="EXJ80322.1"/>
    </source>
</evidence>
<proteinExistence type="inferred from homology"/>
<protein>
    <recommendedName>
        <fullName evidence="6">Ubiquitin-like protease family profile domain-containing protein</fullName>
    </recommendedName>
</protein>
<dbReference type="SUPFAM" id="SSF54001">
    <property type="entry name" value="Cysteine proteinases"/>
    <property type="match status" value="1"/>
</dbReference>
<dbReference type="GO" id="GO:0006508">
    <property type="term" value="P:proteolysis"/>
    <property type="evidence" value="ECO:0007669"/>
    <property type="project" value="UniProtKB-KW"/>
</dbReference>
<dbReference type="GO" id="GO:0016926">
    <property type="term" value="P:protein desumoylation"/>
    <property type="evidence" value="ECO:0007669"/>
    <property type="project" value="TreeGrafter"/>
</dbReference>
<dbReference type="PROSITE" id="PS50600">
    <property type="entry name" value="ULP_PROTEASE"/>
    <property type="match status" value="1"/>
</dbReference>
<evidence type="ECO:0000259" key="6">
    <source>
        <dbReference type="PROSITE" id="PS50600"/>
    </source>
</evidence>
<evidence type="ECO:0000256" key="3">
    <source>
        <dbReference type="ARBA" id="ARBA00022801"/>
    </source>
</evidence>
<dbReference type="STRING" id="1182541.W9XII6"/>
<dbReference type="OrthoDB" id="1939479at2759"/>
<feature type="domain" description="Ubiquitin-like protease family profile" evidence="6">
    <location>
        <begin position="762"/>
        <end position="933"/>
    </location>
</feature>
<name>W9XII6_9EURO</name>
<accession>W9XII6</accession>
<feature type="region of interest" description="Disordered" evidence="5">
    <location>
        <begin position="104"/>
        <end position="176"/>
    </location>
</feature>
<comment type="similarity">
    <text evidence="1">Belongs to the peptidase C48 family.</text>
</comment>
<feature type="compositionally biased region" description="Polar residues" evidence="5">
    <location>
        <begin position="118"/>
        <end position="127"/>
    </location>
</feature>
<evidence type="ECO:0000256" key="5">
    <source>
        <dbReference type="SAM" id="MobiDB-lite"/>
    </source>
</evidence>
<dbReference type="AlphaFoldDB" id="W9XII6"/>
<evidence type="ECO:0000256" key="2">
    <source>
        <dbReference type="ARBA" id="ARBA00022670"/>
    </source>
</evidence>
<dbReference type="Proteomes" id="UP000019484">
    <property type="component" value="Unassembled WGS sequence"/>
</dbReference>
<comment type="caution">
    <text evidence="7">The sequence shown here is derived from an EMBL/GenBank/DDBJ whole genome shotgun (WGS) entry which is preliminary data.</text>
</comment>
<feature type="compositionally biased region" description="Polar residues" evidence="5">
    <location>
        <begin position="346"/>
        <end position="365"/>
    </location>
</feature>
<dbReference type="PANTHER" id="PTHR12606">
    <property type="entry name" value="SENTRIN/SUMO-SPECIFIC PROTEASE"/>
    <property type="match status" value="1"/>
</dbReference>
<feature type="region of interest" description="Disordered" evidence="5">
    <location>
        <begin position="543"/>
        <end position="719"/>
    </location>
</feature>
<feature type="compositionally biased region" description="Polar residues" evidence="5">
    <location>
        <begin position="312"/>
        <end position="337"/>
    </location>
</feature>
<dbReference type="GO" id="GO:0005634">
    <property type="term" value="C:nucleus"/>
    <property type="evidence" value="ECO:0007669"/>
    <property type="project" value="TreeGrafter"/>
</dbReference>